<sequence length="536" mass="57675">MKKRIIWLSLALVAGQAGHAFAQDASDALRYSRLQFGGTARTQAIGGANVALGADFGNLTSNPAGLGLFQKSEVHLTPGIGIGQSDSRVDGGTGAAQNEARNSFHIGSAGAVFATRRPDNDQTSNWRGGAFALGFTRLADFNTGFRYGNTLSNRTVNGYNLTGDDQSYLASLRRTVGFDGYTQADIDKIRADRKTGQYSSLNRLADGAYLTDIAKDRNGNDLGVASTTRKGPIGQAGSVISRGSVSQFDLGYGANYRDRLYLGLGVGIVSSNFTQTRNYTETETDATTHLSDYTLHDELRTTGTGLNARIGAIYRATDALRFGASIQTPTFMRLTDNYSAAFTTTFTAQGNDVVATSLPTGPVGVKVLDQAFPLYAYTITTPFRANGGVAYTLGKLGFISGDVEYVGYGQARLHNDSQDGNGDNYSFAAENSDIQASYKNTVNIRVGAEGRFDVFRVRAGYARYGDPYKIDSNNERAQNFYTLGAGLRQGNFFLDLAGVYTQLNQYHTPYDLGGYEPLVKVNNTRFTTSVTAGITF</sequence>
<proteinExistence type="predicted"/>
<feature type="chain" id="PRO_5045461003" evidence="1">
    <location>
        <begin position="23"/>
        <end position="536"/>
    </location>
</feature>
<reference evidence="2 3" key="1">
    <citation type="submission" date="2020-03" db="EMBL/GenBank/DDBJ databases">
        <title>Genomic Encyclopedia of Type Strains, Phase IV (KMG-V): Genome sequencing to study the core and pangenomes of soil and plant-associated prokaryotes.</title>
        <authorList>
            <person name="Whitman W."/>
        </authorList>
    </citation>
    <scope>NUCLEOTIDE SEQUENCE [LARGE SCALE GENOMIC DNA]</scope>
    <source>
        <strain evidence="2 3">1B</strain>
    </source>
</reference>
<dbReference type="SUPFAM" id="SSF56935">
    <property type="entry name" value="Porins"/>
    <property type="match status" value="1"/>
</dbReference>
<gene>
    <name evidence="2" type="ORF">HBN54_001270</name>
</gene>
<organism evidence="2 3">
    <name type="scientific">Hymenobacter artigasi</name>
    <dbReference type="NCBI Taxonomy" id="2719616"/>
    <lineage>
        <taxon>Bacteria</taxon>
        <taxon>Pseudomonadati</taxon>
        <taxon>Bacteroidota</taxon>
        <taxon>Cytophagia</taxon>
        <taxon>Cytophagales</taxon>
        <taxon>Hymenobacteraceae</taxon>
        <taxon>Hymenobacter</taxon>
    </lineage>
</organism>
<name>A0ABX1HEP9_9BACT</name>
<dbReference type="EMBL" id="JAAVTK010000003">
    <property type="protein sequence ID" value="NKI88677.1"/>
    <property type="molecule type" value="Genomic_DNA"/>
</dbReference>
<accession>A0ABX1HEP9</accession>
<dbReference type="Proteomes" id="UP000717634">
    <property type="component" value="Unassembled WGS sequence"/>
</dbReference>
<dbReference type="Gene3D" id="2.40.160.60">
    <property type="entry name" value="Outer membrane protein transport protein (OMPP1/FadL/TodX)"/>
    <property type="match status" value="2"/>
</dbReference>
<protein>
    <submittedName>
        <fullName evidence="2">Uncharacterized protein</fullName>
    </submittedName>
</protein>
<comment type="caution">
    <text evidence="2">The sequence shown here is derived from an EMBL/GenBank/DDBJ whole genome shotgun (WGS) entry which is preliminary data.</text>
</comment>
<dbReference type="RefSeq" id="WP_168672310.1">
    <property type="nucleotide sequence ID" value="NZ_JAAVTK010000003.1"/>
</dbReference>
<feature type="signal peptide" evidence="1">
    <location>
        <begin position="1"/>
        <end position="22"/>
    </location>
</feature>
<evidence type="ECO:0000313" key="2">
    <source>
        <dbReference type="EMBL" id="NKI88677.1"/>
    </source>
</evidence>
<evidence type="ECO:0000256" key="1">
    <source>
        <dbReference type="SAM" id="SignalP"/>
    </source>
</evidence>
<evidence type="ECO:0000313" key="3">
    <source>
        <dbReference type="Proteomes" id="UP000717634"/>
    </source>
</evidence>
<keyword evidence="3" id="KW-1185">Reference proteome</keyword>
<keyword evidence="1" id="KW-0732">Signal</keyword>